<dbReference type="InterPro" id="IPR002848">
    <property type="entry name" value="Translin_fam"/>
</dbReference>
<sequence length="216" mass="24574">MSKELAALRIARINVCELAHKFRNIIAEVDSVLSRREETRDSLIKSGRDIIKMSGWAINALHRGLIEEARGYIEEMDKRVKEFIKLASGDSFLRESGFVYNVLSEYVEARVFYSIVVEGDIPSHRDLGVAEVPYLQGVGDALGELRRLALDLIRVDRLEDAEVVLELMEALYYEMRALEYPDALIPGVRHKVDVARRLIDDTKSLLLSIRARKGCQ</sequence>
<dbReference type="InterPro" id="IPR036081">
    <property type="entry name" value="Translin_sf"/>
</dbReference>
<dbReference type="PANTHER" id="PTHR10741">
    <property type="entry name" value="TRANSLIN AND TRANSLIN ASSOCIATED PROTEIN X"/>
    <property type="match status" value="1"/>
</dbReference>
<keyword evidence="1" id="KW-0479">Metal-binding</keyword>
<feature type="binding site" evidence="1">
    <location>
        <position position="108"/>
    </location>
    <ligand>
        <name>Mg(2+)</name>
        <dbReference type="ChEBI" id="CHEBI:18420"/>
    </ligand>
</feature>
<keyword evidence="1" id="KW-0460">Magnesium</keyword>
<dbReference type="EMBL" id="DQVR01000095">
    <property type="protein sequence ID" value="HIQ24265.1"/>
    <property type="molecule type" value="Genomic_DNA"/>
</dbReference>
<dbReference type="Gene3D" id="1.20.58.2140">
    <property type="match status" value="1"/>
</dbReference>
<dbReference type="CDD" id="cd14820">
    <property type="entry name" value="TRAX"/>
    <property type="match status" value="1"/>
</dbReference>
<dbReference type="Proteomes" id="UP000600071">
    <property type="component" value="Unassembled WGS sequence"/>
</dbReference>
<accession>A0A832ZU26</accession>
<proteinExistence type="predicted"/>
<evidence type="ECO:0000313" key="3">
    <source>
        <dbReference type="Proteomes" id="UP000600071"/>
    </source>
</evidence>
<dbReference type="SUPFAM" id="SSF74784">
    <property type="entry name" value="Translin"/>
    <property type="match status" value="1"/>
</dbReference>
<protein>
    <submittedName>
        <fullName evidence="2">Haloacid dehalogenase</fullName>
    </submittedName>
</protein>
<name>A0A832ZU26_9CREN</name>
<dbReference type="NCBIfam" id="NF011161">
    <property type="entry name" value="PRK14562.1-6"/>
    <property type="match status" value="1"/>
</dbReference>
<comment type="caution">
    <text evidence="2">The sequence shown here is derived from an EMBL/GenBank/DDBJ whole genome shotgun (WGS) entry which is preliminary data.</text>
</comment>
<dbReference type="AlphaFoldDB" id="A0A832ZU26"/>
<evidence type="ECO:0000313" key="2">
    <source>
        <dbReference type="EMBL" id="HIQ24265.1"/>
    </source>
</evidence>
<evidence type="ECO:0000256" key="1">
    <source>
        <dbReference type="PIRSR" id="PIRSR602848-1"/>
    </source>
</evidence>
<dbReference type="GO" id="GO:0046872">
    <property type="term" value="F:metal ion binding"/>
    <property type="evidence" value="ECO:0007669"/>
    <property type="project" value="UniProtKB-KW"/>
</dbReference>
<dbReference type="GO" id="GO:0043565">
    <property type="term" value="F:sequence-specific DNA binding"/>
    <property type="evidence" value="ECO:0007669"/>
    <property type="project" value="InterPro"/>
</dbReference>
<organism evidence="2 3">
    <name type="scientific">Pyrodictium delaneyi</name>
    <dbReference type="NCBI Taxonomy" id="1273541"/>
    <lineage>
        <taxon>Archaea</taxon>
        <taxon>Thermoproteota</taxon>
        <taxon>Thermoprotei</taxon>
        <taxon>Desulfurococcales</taxon>
        <taxon>Pyrodictiaceae</taxon>
        <taxon>Pyrodictium</taxon>
    </lineage>
</organism>
<reference evidence="2" key="1">
    <citation type="journal article" date="2020" name="ISME J.">
        <title>Gammaproteobacteria mediating utilization of methyl-, sulfur- and petroleum organic compounds in deep ocean hydrothermal plumes.</title>
        <authorList>
            <person name="Zhou Z."/>
            <person name="Liu Y."/>
            <person name="Pan J."/>
            <person name="Cron B.R."/>
            <person name="Toner B.M."/>
            <person name="Anantharaman K."/>
            <person name="Breier J.A."/>
            <person name="Dick G.J."/>
            <person name="Li M."/>
        </authorList>
    </citation>
    <scope>NUCLEOTIDE SEQUENCE</scope>
    <source>
        <strain evidence="2">SZUA-1523</strain>
    </source>
</reference>
<gene>
    <name evidence="2" type="ORF">EYH50_04370</name>
</gene>